<evidence type="ECO:0000313" key="2">
    <source>
        <dbReference type="EMBL" id="KAF4362920.1"/>
    </source>
</evidence>
<protein>
    <recommendedName>
        <fullName evidence="1">Apple domain-containing protein</fullName>
    </recommendedName>
</protein>
<feature type="domain" description="Apple" evidence="1">
    <location>
        <begin position="111"/>
        <end position="147"/>
    </location>
</feature>
<evidence type="ECO:0000313" key="3">
    <source>
        <dbReference type="Proteomes" id="UP000525078"/>
    </source>
</evidence>
<dbReference type="AlphaFoldDB" id="A0A7J6EZ50"/>
<evidence type="ECO:0000259" key="1">
    <source>
        <dbReference type="Pfam" id="PF08276"/>
    </source>
</evidence>
<comment type="caution">
    <text evidence="2">The sequence shown here is derived from an EMBL/GenBank/DDBJ whole genome shotgun (WGS) entry which is preliminary data.</text>
</comment>
<dbReference type="Pfam" id="PF08276">
    <property type="entry name" value="PAN_2"/>
    <property type="match status" value="1"/>
</dbReference>
<dbReference type="Proteomes" id="UP000525078">
    <property type="component" value="Unassembled WGS sequence"/>
</dbReference>
<gene>
    <name evidence="2" type="ORF">F8388_002350</name>
</gene>
<dbReference type="EMBL" id="JAATIP010000180">
    <property type="protein sequence ID" value="KAF4362920.1"/>
    <property type="molecule type" value="Genomic_DNA"/>
</dbReference>
<proteinExistence type="predicted"/>
<accession>A0A7J6EZ50</accession>
<sequence>MRETNRGTDALFRFNYGVSPVQFFLKSIGTCNLYNRDAPDLVVRRANRMLVQDNGNRNYFPINMASFAPSVSLCPKNCGACAKGQRSCNGRNGYMEAIDCNVSMMAAVLHTDDGNMHGDQIMNLEECKAKCLSICSCKTYTNLDISGESRVTASSNLEISLIFKNFNLADNCAFAIRLLFH</sequence>
<reference evidence="2 3" key="1">
    <citation type="journal article" date="2020" name="bioRxiv">
        <title>Sequence and annotation of 42 cannabis genomes reveals extensive copy number variation in cannabinoid synthesis and pathogen resistance genes.</title>
        <authorList>
            <person name="Mckernan K.J."/>
            <person name="Helbert Y."/>
            <person name="Kane L.T."/>
            <person name="Ebling H."/>
            <person name="Zhang L."/>
            <person name="Liu B."/>
            <person name="Eaton Z."/>
            <person name="Mclaughlin S."/>
            <person name="Kingan S."/>
            <person name="Baybayan P."/>
            <person name="Concepcion G."/>
            <person name="Jordan M."/>
            <person name="Riva A."/>
            <person name="Barbazuk W."/>
            <person name="Harkins T."/>
        </authorList>
    </citation>
    <scope>NUCLEOTIDE SEQUENCE [LARGE SCALE GENOMIC DNA]</scope>
    <source>
        <strain evidence="3">cv. Jamaican Lion 4</strain>
        <tissue evidence="2">Leaf</tissue>
    </source>
</reference>
<dbReference type="InterPro" id="IPR003609">
    <property type="entry name" value="Pan_app"/>
</dbReference>
<name>A0A7J6EZ50_CANSA</name>
<organism evidence="2 3">
    <name type="scientific">Cannabis sativa</name>
    <name type="common">Hemp</name>
    <name type="synonym">Marijuana</name>
    <dbReference type="NCBI Taxonomy" id="3483"/>
    <lineage>
        <taxon>Eukaryota</taxon>
        <taxon>Viridiplantae</taxon>
        <taxon>Streptophyta</taxon>
        <taxon>Embryophyta</taxon>
        <taxon>Tracheophyta</taxon>
        <taxon>Spermatophyta</taxon>
        <taxon>Magnoliopsida</taxon>
        <taxon>eudicotyledons</taxon>
        <taxon>Gunneridae</taxon>
        <taxon>Pentapetalae</taxon>
        <taxon>rosids</taxon>
        <taxon>fabids</taxon>
        <taxon>Rosales</taxon>
        <taxon>Cannabaceae</taxon>
        <taxon>Cannabis</taxon>
    </lineage>
</organism>